<name>A0A1H1BPE6_9MICC</name>
<gene>
    <name evidence="2" type="ORF">SAMN04489742_1486</name>
</gene>
<dbReference type="InterPro" id="IPR037523">
    <property type="entry name" value="VOC_core"/>
</dbReference>
<dbReference type="Proteomes" id="UP000181917">
    <property type="component" value="Unassembled WGS sequence"/>
</dbReference>
<dbReference type="KEGG" id="acry:AC20117_09930"/>
<accession>A0A1H1BPE6</accession>
<dbReference type="Pfam" id="PF00903">
    <property type="entry name" value="Glyoxalase"/>
    <property type="match status" value="1"/>
</dbReference>
<keyword evidence="3" id="KW-1185">Reference proteome</keyword>
<evidence type="ECO:0000259" key="1">
    <source>
        <dbReference type="PROSITE" id="PS51819"/>
    </source>
</evidence>
<evidence type="ECO:0000313" key="3">
    <source>
        <dbReference type="Proteomes" id="UP000181917"/>
    </source>
</evidence>
<feature type="domain" description="VOC" evidence="1">
    <location>
        <begin position="3"/>
        <end position="120"/>
    </location>
</feature>
<sequence length="128" mass="13780">MITSVHTLIYSDDPTATRAFLRDVLQWPSVPDAGSGDDWLIFKTGPSELGVHPTSGVWEGEEFSAPRHHQIALMCDDLAVTMSELESRGAGFSSESTDMGFGTGAMLQVPGADDILLYQPSHAPAFNL</sequence>
<dbReference type="InterPro" id="IPR004360">
    <property type="entry name" value="Glyas_Fos-R_dOase_dom"/>
</dbReference>
<dbReference type="EMBL" id="FNKH01000002">
    <property type="protein sequence ID" value="SDQ53266.1"/>
    <property type="molecule type" value="Genomic_DNA"/>
</dbReference>
<dbReference type="SUPFAM" id="SSF54593">
    <property type="entry name" value="Glyoxalase/Bleomycin resistance protein/Dihydroxybiphenyl dioxygenase"/>
    <property type="match status" value="1"/>
</dbReference>
<dbReference type="OrthoDB" id="2611891at2"/>
<dbReference type="RefSeq" id="WP_074699867.1">
    <property type="nucleotide sequence ID" value="NZ_CP018863.1"/>
</dbReference>
<dbReference type="STRING" id="37928.SAMN04489742_1486"/>
<reference evidence="2 3" key="1">
    <citation type="submission" date="2016-10" db="EMBL/GenBank/DDBJ databases">
        <authorList>
            <person name="de Groot N.N."/>
        </authorList>
    </citation>
    <scope>NUCLEOTIDE SEQUENCE [LARGE SCALE GENOMIC DNA]</scope>
    <source>
        <strain evidence="2 3">DSM 20117</strain>
    </source>
</reference>
<proteinExistence type="predicted"/>
<protein>
    <recommendedName>
        <fullName evidence="1">VOC domain-containing protein</fullName>
    </recommendedName>
</protein>
<dbReference type="AlphaFoldDB" id="A0A1H1BPE6"/>
<organism evidence="2 3">
    <name type="scientific">Crystallibacter crystallopoietes</name>
    <dbReference type="NCBI Taxonomy" id="37928"/>
    <lineage>
        <taxon>Bacteria</taxon>
        <taxon>Bacillati</taxon>
        <taxon>Actinomycetota</taxon>
        <taxon>Actinomycetes</taxon>
        <taxon>Micrococcales</taxon>
        <taxon>Micrococcaceae</taxon>
        <taxon>Crystallibacter</taxon>
    </lineage>
</organism>
<dbReference type="InterPro" id="IPR029068">
    <property type="entry name" value="Glyas_Bleomycin-R_OHBP_Dase"/>
</dbReference>
<dbReference type="Gene3D" id="3.10.180.10">
    <property type="entry name" value="2,3-Dihydroxybiphenyl 1,2-Dioxygenase, domain 1"/>
    <property type="match status" value="1"/>
</dbReference>
<evidence type="ECO:0000313" key="2">
    <source>
        <dbReference type="EMBL" id="SDQ53266.1"/>
    </source>
</evidence>
<dbReference type="PROSITE" id="PS51819">
    <property type="entry name" value="VOC"/>
    <property type="match status" value="1"/>
</dbReference>